<name>A0AA42WTI1_SPHYA</name>
<reference evidence="1" key="1">
    <citation type="submission" date="2022-09" db="EMBL/GenBank/DDBJ databases">
        <title>Intensive care unit water sources are persistently colonized with multi-drug resistant bacteria and are the site of extensive horizontal gene transfer of antibiotic resistance genes.</title>
        <authorList>
            <person name="Diorio-Toth L."/>
        </authorList>
    </citation>
    <scope>NUCLEOTIDE SEQUENCE</scope>
    <source>
        <strain evidence="1">GD03659</strain>
    </source>
</reference>
<dbReference type="EMBL" id="JAOCKX010000002">
    <property type="protein sequence ID" value="MDH2129902.1"/>
    <property type="molecule type" value="Genomic_DNA"/>
</dbReference>
<accession>A0AA42WTI1</accession>
<evidence type="ECO:0000313" key="1">
    <source>
        <dbReference type="EMBL" id="MDH2129902.1"/>
    </source>
</evidence>
<dbReference type="Proteomes" id="UP001162318">
    <property type="component" value="Unassembled WGS sequence"/>
</dbReference>
<evidence type="ECO:0000313" key="2">
    <source>
        <dbReference type="Proteomes" id="UP001162318"/>
    </source>
</evidence>
<gene>
    <name evidence="1" type="ORF">N5J77_02105</name>
</gene>
<dbReference type="AlphaFoldDB" id="A0AA42WTI1"/>
<protein>
    <submittedName>
        <fullName evidence="1">Uncharacterized protein</fullName>
    </submittedName>
</protein>
<dbReference type="RefSeq" id="WP_279776142.1">
    <property type="nucleotide sequence ID" value="NZ_JAOCKX010000002.1"/>
</dbReference>
<comment type="caution">
    <text evidence="1">The sequence shown here is derived from an EMBL/GenBank/DDBJ whole genome shotgun (WGS) entry which is preliminary data.</text>
</comment>
<sequence length="246" mass="26464">MARFGARFKNAATGSVQIDDLYANMALLSKSSHTVGASVGNDLRNTTVTFTATDMPTIAFSCTAPTFLAWVVRDNSANTWAFTFSTYTTNASLAITVYRFAEPPILGAGWAMRIKRNGVVKYDSRHRYASIPTSIRGTFNTSSEIGAAGPSTTLTAGKTYALMMGSRTGRNTRVITPVSGAQNGYNDNMSSAALAAAINGNVITSRYCLTQFSTTFFPVPPSPPAPSGYSYNQRQYSWAILDVTNF</sequence>
<proteinExistence type="predicted"/>
<organism evidence="1 2">
    <name type="scientific">Sphingobium yanoikuyae</name>
    <name type="common">Sphingomonas yanoikuyae</name>
    <dbReference type="NCBI Taxonomy" id="13690"/>
    <lineage>
        <taxon>Bacteria</taxon>
        <taxon>Pseudomonadati</taxon>
        <taxon>Pseudomonadota</taxon>
        <taxon>Alphaproteobacteria</taxon>
        <taxon>Sphingomonadales</taxon>
        <taxon>Sphingomonadaceae</taxon>
        <taxon>Sphingobium</taxon>
    </lineage>
</organism>